<gene>
    <name evidence="5" type="primary">ssb_4</name>
    <name evidence="5" type="ORF">BG845_06644</name>
</gene>
<sequence length="161" mass="17071">MNKITVHGNVTDKPTLRFARSGVPVATFTVATNRRRLNRGTGRWVDLPAVFHRVVCFNGLAENVAASLDKGATVAVTGEFADDSFKREDGTSVRRIQIEAADVAASLRYASATLDKNPRNGSDAAAAEPGDEARADRDDTGGEPAESDAGDRPSLELVGSE</sequence>
<dbReference type="OrthoDB" id="9809878at2"/>
<dbReference type="PANTHER" id="PTHR10302:SF27">
    <property type="entry name" value="SINGLE-STRANDED DNA-BINDING PROTEIN"/>
    <property type="match status" value="1"/>
</dbReference>
<dbReference type="Pfam" id="PF00436">
    <property type="entry name" value="SSB"/>
    <property type="match status" value="1"/>
</dbReference>
<dbReference type="PIRSF" id="PIRSF002070">
    <property type="entry name" value="SSB"/>
    <property type="match status" value="1"/>
</dbReference>
<reference evidence="5 6" key="1">
    <citation type="submission" date="2016-09" db="EMBL/GenBank/DDBJ databases">
        <title>Pseudonocardia autotrophica DSM535, a candidate organism with high potential of specific P450 cytochromes.</title>
        <authorList>
            <person name="Grumaz C."/>
            <person name="Vainshtein Y."/>
            <person name="Kirstahler P."/>
            <person name="Sohn K."/>
        </authorList>
    </citation>
    <scope>NUCLEOTIDE SEQUENCE [LARGE SCALE GENOMIC DNA]</scope>
    <source>
        <strain evidence="5 6">DSM 535</strain>
    </source>
</reference>
<proteinExistence type="inferred from homology"/>
<keyword evidence="6" id="KW-1185">Reference proteome</keyword>
<dbReference type="AlphaFoldDB" id="A0A1Y2MHE7"/>
<evidence type="ECO:0000313" key="5">
    <source>
        <dbReference type="EMBL" id="OSY34670.1"/>
    </source>
</evidence>
<dbReference type="PROSITE" id="PS50935">
    <property type="entry name" value="SSB"/>
    <property type="match status" value="1"/>
</dbReference>
<dbReference type="InterPro" id="IPR012340">
    <property type="entry name" value="NA-bd_OB-fold"/>
</dbReference>
<comment type="subunit">
    <text evidence="2">Homotetramer.</text>
</comment>
<dbReference type="InterPro" id="IPR011344">
    <property type="entry name" value="ssDNA-bd"/>
</dbReference>
<dbReference type="PANTHER" id="PTHR10302">
    <property type="entry name" value="SINGLE-STRANDED DNA-BINDING PROTEIN"/>
    <property type="match status" value="1"/>
</dbReference>
<evidence type="ECO:0000313" key="6">
    <source>
        <dbReference type="Proteomes" id="UP000194360"/>
    </source>
</evidence>
<comment type="caution">
    <text evidence="5">The sequence shown here is derived from an EMBL/GenBank/DDBJ whole genome shotgun (WGS) entry which is preliminary data.</text>
</comment>
<dbReference type="NCBIfam" id="TIGR00621">
    <property type="entry name" value="ssb"/>
    <property type="match status" value="1"/>
</dbReference>
<accession>A0A1Y2MHE7</accession>
<name>A0A1Y2MHE7_PSEAH</name>
<protein>
    <recommendedName>
        <fullName evidence="2 3">Single-stranded DNA-binding protein</fullName>
        <shortName evidence="2">SSB</shortName>
    </recommendedName>
</protein>
<dbReference type="SUPFAM" id="SSF50249">
    <property type="entry name" value="Nucleic acid-binding proteins"/>
    <property type="match status" value="1"/>
</dbReference>
<dbReference type="STRING" id="2074.BG845_06644"/>
<dbReference type="GO" id="GO:0009295">
    <property type="term" value="C:nucleoid"/>
    <property type="evidence" value="ECO:0007669"/>
    <property type="project" value="TreeGrafter"/>
</dbReference>
<evidence type="ECO:0000256" key="1">
    <source>
        <dbReference type="ARBA" id="ARBA00023125"/>
    </source>
</evidence>
<organism evidence="5 6">
    <name type="scientific">Pseudonocardia autotrophica</name>
    <name type="common">Amycolata autotrophica</name>
    <name type="synonym">Nocardia autotrophica</name>
    <dbReference type="NCBI Taxonomy" id="2074"/>
    <lineage>
        <taxon>Bacteria</taxon>
        <taxon>Bacillati</taxon>
        <taxon>Actinomycetota</taxon>
        <taxon>Actinomycetes</taxon>
        <taxon>Pseudonocardiales</taxon>
        <taxon>Pseudonocardiaceae</taxon>
        <taxon>Pseudonocardia</taxon>
    </lineage>
</organism>
<feature type="region of interest" description="Disordered" evidence="4">
    <location>
        <begin position="113"/>
        <end position="161"/>
    </location>
</feature>
<dbReference type="Proteomes" id="UP000194360">
    <property type="component" value="Unassembled WGS sequence"/>
</dbReference>
<dbReference type="HAMAP" id="MF_00984">
    <property type="entry name" value="SSB"/>
    <property type="match status" value="1"/>
</dbReference>
<dbReference type="InterPro" id="IPR000424">
    <property type="entry name" value="Primosome_PriB/ssb"/>
</dbReference>
<dbReference type="CDD" id="cd04496">
    <property type="entry name" value="SSB_OBF"/>
    <property type="match status" value="1"/>
</dbReference>
<dbReference type="GO" id="GO:0006260">
    <property type="term" value="P:DNA replication"/>
    <property type="evidence" value="ECO:0007669"/>
    <property type="project" value="InterPro"/>
</dbReference>
<dbReference type="Gene3D" id="2.40.50.140">
    <property type="entry name" value="Nucleic acid-binding proteins"/>
    <property type="match status" value="1"/>
</dbReference>
<dbReference type="EMBL" id="MIGB01000071">
    <property type="protein sequence ID" value="OSY34670.1"/>
    <property type="molecule type" value="Genomic_DNA"/>
</dbReference>
<dbReference type="GO" id="GO:0003697">
    <property type="term" value="F:single-stranded DNA binding"/>
    <property type="evidence" value="ECO:0007669"/>
    <property type="project" value="UniProtKB-UniRule"/>
</dbReference>
<feature type="compositionally biased region" description="Basic and acidic residues" evidence="4">
    <location>
        <begin position="131"/>
        <end position="140"/>
    </location>
</feature>
<evidence type="ECO:0000256" key="3">
    <source>
        <dbReference type="PIRNR" id="PIRNR002070"/>
    </source>
</evidence>
<comment type="caution">
    <text evidence="2">Lacks conserved residue(s) required for the propagation of feature annotation.</text>
</comment>
<keyword evidence="1 2" id="KW-0238">DNA-binding</keyword>
<evidence type="ECO:0000256" key="2">
    <source>
        <dbReference type="HAMAP-Rule" id="MF_00984"/>
    </source>
</evidence>
<dbReference type="RefSeq" id="WP_085916670.1">
    <property type="nucleotide sequence ID" value="NZ_AP018920.1"/>
</dbReference>
<evidence type="ECO:0000256" key="4">
    <source>
        <dbReference type="SAM" id="MobiDB-lite"/>
    </source>
</evidence>